<evidence type="ECO:0000313" key="3">
    <source>
        <dbReference type="EMBL" id="SLN64447.1"/>
    </source>
</evidence>
<dbReference type="Gene3D" id="2.30.110.10">
    <property type="entry name" value="Electron Transport, Fmn-binding Protein, Chain A"/>
    <property type="match status" value="1"/>
</dbReference>
<feature type="domain" description="Flavin reductase like" evidence="2">
    <location>
        <begin position="14"/>
        <end position="160"/>
    </location>
</feature>
<proteinExistence type="predicted"/>
<reference evidence="3 4" key="1">
    <citation type="submission" date="2017-03" db="EMBL/GenBank/DDBJ databases">
        <authorList>
            <person name="Afonso C.L."/>
            <person name="Miller P.J."/>
            <person name="Scott M.A."/>
            <person name="Spackman E."/>
            <person name="Goraichik I."/>
            <person name="Dimitrov K.M."/>
            <person name="Suarez D.L."/>
            <person name="Swayne D.E."/>
        </authorList>
    </citation>
    <scope>NUCLEOTIDE SEQUENCE [LARGE SCALE GENOMIC DNA]</scope>
    <source>
        <strain evidence="3 4">CECT 7691</strain>
    </source>
</reference>
<dbReference type="SMART" id="SM00903">
    <property type="entry name" value="Flavin_Reduct"/>
    <property type="match status" value="1"/>
</dbReference>
<evidence type="ECO:0000313" key="4">
    <source>
        <dbReference type="Proteomes" id="UP000193200"/>
    </source>
</evidence>
<dbReference type="InterPro" id="IPR002563">
    <property type="entry name" value="Flavin_Rdtase-like_dom"/>
</dbReference>
<organism evidence="3 4">
    <name type="scientific">Oceanibacterium hippocampi</name>
    <dbReference type="NCBI Taxonomy" id="745714"/>
    <lineage>
        <taxon>Bacteria</taxon>
        <taxon>Pseudomonadati</taxon>
        <taxon>Pseudomonadota</taxon>
        <taxon>Alphaproteobacteria</taxon>
        <taxon>Sneathiellales</taxon>
        <taxon>Sneathiellaceae</taxon>
        <taxon>Oceanibacterium</taxon>
    </lineage>
</organism>
<name>A0A1Y5THJ9_9PROT</name>
<dbReference type="PANTHER" id="PTHR30466">
    <property type="entry name" value="FLAVIN REDUCTASE"/>
    <property type="match status" value="1"/>
</dbReference>
<keyword evidence="1 3" id="KW-0560">Oxidoreductase</keyword>
<dbReference type="InParanoid" id="A0A1Y5THJ9"/>
<dbReference type="AlphaFoldDB" id="A0A1Y5THJ9"/>
<dbReference type="GO" id="GO:0042602">
    <property type="term" value="F:riboflavin reductase (NADPH) activity"/>
    <property type="evidence" value="ECO:0007669"/>
    <property type="project" value="TreeGrafter"/>
</dbReference>
<dbReference type="Pfam" id="PF01613">
    <property type="entry name" value="Flavin_Reduct"/>
    <property type="match status" value="1"/>
</dbReference>
<protein>
    <submittedName>
        <fullName evidence="3">NADH:FAD oxidoreductase</fullName>
        <ecNumber evidence="3">1.5.1.37</ecNumber>
    </submittedName>
</protein>
<dbReference type="InterPro" id="IPR012349">
    <property type="entry name" value="Split_barrel_FMN-bd"/>
</dbReference>
<evidence type="ECO:0000256" key="1">
    <source>
        <dbReference type="ARBA" id="ARBA00023002"/>
    </source>
</evidence>
<dbReference type="GO" id="GO:0006208">
    <property type="term" value="P:pyrimidine nucleobase catabolic process"/>
    <property type="evidence" value="ECO:0007669"/>
    <property type="project" value="TreeGrafter"/>
</dbReference>
<dbReference type="Proteomes" id="UP000193200">
    <property type="component" value="Unassembled WGS sequence"/>
</dbReference>
<dbReference type="InterPro" id="IPR050268">
    <property type="entry name" value="NADH-dep_flavin_reductase"/>
</dbReference>
<dbReference type="EC" id="1.5.1.37" evidence="3"/>
<accession>A0A1Y5THJ9</accession>
<dbReference type="PANTHER" id="PTHR30466:SF1">
    <property type="entry name" value="FMN REDUCTASE (NADH) RUTF"/>
    <property type="match status" value="1"/>
</dbReference>
<dbReference type="GO" id="GO:0010181">
    <property type="term" value="F:FMN binding"/>
    <property type="evidence" value="ECO:0007669"/>
    <property type="project" value="InterPro"/>
</dbReference>
<evidence type="ECO:0000259" key="2">
    <source>
        <dbReference type="SMART" id="SM00903"/>
    </source>
</evidence>
<sequence length="166" mass="17788">MRSPVAKDDFLDGMRRAATGVTIVTTKGRDGIEGATVSAMVPVSADVASLLVCVYYESRTAKAILANRCFAVSLLRDSQWMVADDFAGRTGKSPAARFADWEWDAAVTGSPMLRDALVGFDCRLTESVVQGTHSIFIGEVAAIRVADGCPLVYSNQNYCRAMALSP</sequence>
<dbReference type="RefSeq" id="WP_176245068.1">
    <property type="nucleotide sequence ID" value="NZ_FWFR01000002.1"/>
</dbReference>
<dbReference type="SUPFAM" id="SSF50475">
    <property type="entry name" value="FMN-binding split barrel"/>
    <property type="match status" value="1"/>
</dbReference>
<dbReference type="EMBL" id="FWFR01000002">
    <property type="protein sequence ID" value="SLN64447.1"/>
    <property type="molecule type" value="Genomic_DNA"/>
</dbReference>
<keyword evidence="4" id="KW-1185">Reference proteome</keyword>
<gene>
    <name evidence="3" type="primary">tftC_2</name>
    <name evidence="3" type="ORF">OCH7691_02919</name>
</gene>